<dbReference type="InterPro" id="IPR008926">
    <property type="entry name" value="RNR_R1-su_N"/>
</dbReference>
<comment type="function">
    <text evidence="10">Provides the precursors necessary for DNA synthesis. Catalyzes the biosynthesis of deoxyribonucleotides from the corresponding ribonucleotides.</text>
</comment>
<dbReference type="SUPFAM" id="SSF48168">
    <property type="entry name" value="R1 subunit of ribonucleotide reductase, N-terminal domain"/>
    <property type="match status" value="1"/>
</dbReference>
<evidence type="ECO:0000256" key="2">
    <source>
        <dbReference type="ARBA" id="ARBA00012274"/>
    </source>
</evidence>
<evidence type="ECO:0000256" key="8">
    <source>
        <dbReference type="ARBA" id="ARBA00023157"/>
    </source>
</evidence>
<dbReference type="UniPathway" id="UPA00326"/>
<dbReference type="EMBL" id="PDCH01000006">
    <property type="protein sequence ID" value="RBP99429.1"/>
    <property type="molecule type" value="Genomic_DNA"/>
</dbReference>
<dbReference type="AlphaFoldDB" id="A0A366KCX9"/>
<comment type="similarity">
    <text evidence="1 10">Belongs to the ribonucleoside diphosphate reductase large chain family.</text>
</comment>
<dbReference type="Gene3D" id="3.20.70.20">
    <property type="match status" value="1"/>
</dbReference>
<proteinExistence type="inferred from homology"/>
<dbReference type="GO" id="GO:0005524">
    <property type="term" value="F:ATP binding"/>
    <property type="evidence" value="ECO:0007669"/>
    <property type="project" value="UniProtKB-KW"/>
</dbReference>
<dbReference type="InterPro" id="IPR013554">
    <property type="entry name" value="RNR_N"/>
</dbReference>
<dbReference type="RefSeq" id="WP_113853460.1">
    <property type="nucleotide sequence ID" value="NZ_PDCH01000006.1"/>
</dbReference>
<dbReference type="EC" id="1.17.4.1" evidence="2 10"/>
<keyword evidence="3" id="KW-0021">Allosteric enzyme</keyword>
<feature type="domain" description="Ribonucleotide reductase large subunit" evidence="11">
    <location>
        <begin position="582"/>
        <end position="604"/>
    </location>
</feature>
<dbReference type="Pfam" id="PF08343">
    <property type="entry name" value="RNR_N"/>
    <property type="match status" value="1"/>
</dbReference>
<sequence>MAAQDDTSLALDRTTSEGEAYDPARDYHALNAMLNLYDRNGRIQFDKDKEAERQYMTTHVAANTRPFASTAERLRYLTDNLYYDKAVFAKYSPGFLDRIYAHAESAGFEFETFLGAFKFYTSYALKSFDGKQYLEDFPQRSVAVALELADGDEAAAMKYADEIISGRFQPATPTFLNLGKAQRGEPVSCFLVRIEDNMESISRGINAALQLSKRGGGVALLLSNLRELGAPIKHIENQSSGVIPVMKLLEDSFSYANQLGARQGAGAVYLNAHHPDILRFLDTKRENADEKIRIKSLALGVVVPDITFELAKKKEPMALFSPYDVERVYGKPFADISVSEHYEEMVKDSRIHKKYIDARDFFMTLAEIQFESGYPYILFEDTVNKANPIDGRITMSNLCSEILQVQEPSTYDENLNYSHVGRDISCNLGSLNIAKAIDGGLADTVETAIRALTSVSDHTNIEAVPSIKRGNDEGHAIGLGQMNLHGFLAREGIHYGSEEGLDFTDMYFMTVAYHAYRASHQIAVDRGHAFATFARSAYAKPAGQGNYFDKYTDGRRSLEPRTERVRAIFAKYGIEIPSVEDWRELQAQIIRDGIYNQNLQAIPPTGSISYINHSTSSILPIPAKIEIRKEGKIGRVYYPAPFMTNENLDYYEDAYEIGWKKIIDTYAEATQHVDQGLSLTLFFPDTTTTREVNKAQIYAWRKGIKTLYYIRIRQQALEGTEVKDCVSCML</sequence>
<dbReference type="PROSITE" id="PS00089">
    <property type="entry name" value="RIBORED_LARGE"/>
    <property type="match status" value="1"/>
</dbReference>
<dbReference type="GO" id="GO:0004748">
    <property type="term" value="F:ribonucleoside-diphosphate reductase activity, thioredoxin disulfide as acceptor"/>
    <property type="evidence" value="ECO:0007669"/>
    <property type="project" value="UniProtKB-EC"/>
</dbReference>
<dbReference type="OrthoDB" id="9762933at2"/>
<evidence type="ECO:0000256" key="4">
    <source>
        <dbReference type="ARBA" id="ARBA00022741"/>
    </source>
</evidence>
<comment type="catalytic activity">
    <reaction evidence="9 10">
        <text>a 2'-deoxyribonucleoside 5'-diphosphate + [thioredoxin]-disulfide + H2O = a ribonucleoside 5'-diphosphate + [thioredoxin]-dithiol</text>
        <dbReference type="Rhea" id="RHEA:23252"/>
        <dbReference type="Rhea" id="RHEA-COMP:10698"/>
        <dbReference type="Rhea" id="RHEA-COMP:10700"/>
        <dbReference type="ChEBI" id="CHEBI:15377"/>
        <dbReference type="ChEBI" id="CHEBI:29950"/>
        <dbReference type="ChEBI" id="CHEBI:50058"/>
        <dbReference type="ChEBI" id="CHEBI:57930"/>
        <dbReference type="ChEBI" id="CHEBI:73316"/>
        <dbReference type="EC" id="1.17.4.1"/>
    </reaction>
</comment>
<dbReference type="InterPro" id="IPR039718">
    <property type="entry name" value="Rrm1"/>
</dbReference>
<dbReference type="PANTHER" id="PTHR11573">
    <property type="entry name" value="RIBONUCLEOSIDE-DIPHOSPHATE REDUCTASE LARGE CHAIN"/>
    <property type="match status" value="1"/>
</dbReference>
<dbReference type="InterPro" id="IPR026459">
    <property type="entry name" value="RNR_1b_NrdE"/>
</dbReference>
<evidence type="ECO:0000256" key="10">
    <source>
        <dbReference type="RuleBase" id="RU003410"/>
    </source>
</evidence>
<dbReference type="PRINTS" id="PR01183">
    <property type="entry name" value="RIBORDTASEM1"/>
</dbReference>
<dbReference type="Proteomes" id="UP000252345">
    <property type="component" value="Unassembled WGS sequence"/>
</dbReference>
<evidence type="ECO:0000256" key="3">
    <source>
        <dbReference type="ARBA" id="ARBA00022533"/>
    </source>
</evidence>
<evidence type="ECO:0000256" key="1">
    <source>
        <dbReference type="ARBA" id="ARBA00010406"/>
    </source>
</evidence>
<evidence type="ECO:0000256" key="5">
    <source>
        <dbReference type="ARBA" id="ARBA00022840"/>
    </source>
</evidence>
<evidence type="ECO:0000313" key="13">
    <source>
        <dbReference type="Proteomes" id="UP000252345"/>
    </source>
</evidence>
<evidence type="ECO:0000259" key="11">
    <source>
        <dbReference type="PROSITE" id="PS00089"/>
    </source>
</evidence>
<keyword evidence="8" id="KW-1015">Disulfide bond</keyword>
<keyword evidence="4" id="KW-0547">Nucleotide-binding</keyword>
<organism evidence="12 13">
    <name type="scientific">Bifidobacterium xylocopae</name>
    <dbReference type="NCBI Taxonomy" id="2493119"/>
    <lineage>
        <taxon>Bacteria</taxon>
        <taxon>Bacillati</taxon>
        <taxon>Actinomycetota</taxon>
        <taxon>Actinomycetes</taxon>
        <taxon>Bifidobacteriales</taxon>
        <taxon>Bifidobacteriaceae</taxon>
        <taxon>Bifidobacterium</taxon>
    </lineage>
</organism>
<dbReference type="Pfam" id="PF00317">
    <property type="entry name" value="Ribonuc_red_lgN"/>
    <property type="match status" value="1"/>
</dbReference>
<dbReference type="CDD" id="cd01679">
    <property type="entry name" value="RNR_I"/>
    <property type="match status" value="1"/>
</dbReference>
<dbReference type="Gene3D" id="1.10.1650.20">
    <property type="match status" value="1"/>
</dbReference>
<dbReference type="FunFam" id="1.10.1650.20:FF:000002">
    <property type="entry name" value="Ribonucleoside-diphosphate reductase"/>
    <property type="match status" value="1"/>
</dbReference>
<comment type="caution">
    <text evidence="12">The sequence shown here is derived from an EMBL/GenBank/DDBJ whole genome shotgun (WGS) entry which is preliminary data.</text>
</comment>
<dbReference type="NCBIfam" id="TIGR02506">
    <property type="entry name" value="NrdE_NrdA"/>
    <property type="match status" value="1"/>
</dbReference>
<gene>
    <name evidence="12" type="ORF">CRD59_04000</name>
</gene>
<evidence type="ECO:0000256" key="9">
    <source>
        <dbReference type="ARBA" id="ARBA00047754"/>
    </source>
</evidence>
<evidence type="ECO:0000256" key="7">
    <source>
        <dbReference type="ARBA" id="ARBA00023116"/>
    </source>
</evidence>
<dbReference type="SUPFAM" id="SSF51998">
    <property type="entry name" value="PFL-like glycyl radical enzymes"/>
    <property type="match status" value="1"/>
</dbReference>
<dbReference type="InterPro" id="IPR013509">
    <property type="entry name" value="RNR_lsu_N"/>
</dbReference>
<evidence type="ECO:0000313" key="12">
    <source>
        <dbReference type="EMBL" id="RBP99429.1"/>
    </source>
</evidence>
<dbReference type="NCBIfam" id="TIGR04170">
    <property type="entry name" value="RNR_1b_NrdE"/>
    <property type="match status" value="1"/>
</dbReference>
<keyword evidence="5" id="KW-0067">ATP-binding</keyword>
<dbReference type="GO" id="GO:0009263">
    <property type="term" value="P:deoxyribonucleotide biosynthetic process"/>
    <property type="evidence" value="ECO:0007669"/>
    <property type="project" value="UniProtKB-KW"/>
</dbReference>
<name>A0A366KCX9_9BIFI</name>
<accession>A0A366KCX9</accession>
<dbReference type="GO" id="GO:0005971">
    <property type="term" value="C:ribonucleoside-diphosphate reductase complex"/>
    <property type="evidence" value="ECO:0007669"/>
    <property type="project" value="TreeGrafter"/>
</dbReference>
<reference evidence="12 13" key="1">
    <citation type="submission" date="2017-10" db="EMBL/GenBank/DDBJ databases">
        <title>Bifidobacterium xylocopum sp. nov. and Bifidobacterium aemilianum sp. nov., from the carpenter bee (Xylocopa violacea) digestive tract.</title>
        <authorList>
            <person name="Alberoni D."/>
            <person name="Baffoni L."/>
            <person name="Di Gioia D."/>
            <person name="Gaggia F."/>
            <person name="Biavati B."/>
        </authorList>
    </citation>
    <scope>NUCLEOTIDE SEQUENCE [LARGE SCALE GENOMIC DNA]</scope>
    <source>
        <strain evidence="12 13">XV2</strain>
    </source>
</reference>
<dbReference type="PANTHER" id="PTHR11573:SF30">
    <property type="entry name" value="RIBONUCLEOSIDE-DIPHOSPHATE REDUCTASE 2 SUBUNIT ALPHA"/>
    <property type="match status" value="1"/>
</dbReference>
<keyword evidence="6 10" id="KW-0560">Oxidoreductase</keyword>
<evidence type="ECO:0000256" key="6">
    <source>
        <dbReference type="ARBA" id="ARBA00023002"/>
    </source>
</evidence>
<keyword evidence="13" id="KW-1185">Reference proteome</keyword>
<dbReference type="InterPro" id="IPR000788">
    <property type="entry name" value="RNR_lg_C"/>
</dbReference>
<keyword evidence="7 10" id="KW-0215">Deoxyribonucleotide synthesis</keyword>
<protein>
    <recommendedName>
        <fullName evidence="2 10">Ribonucleoside-diphosphate reductase</fullName>
        <ecNumber evidence="2 10">1.17.4.1</ecNumber>
    </recommendedName>
</protein>
<dbReference type="Pfam" id="PF02867">
    <property type="entry name" value="Ribonuc_red_lgC"/>
    <property type="match status" value="1"/>
</dbReference>
<dbReference type="InterPro" id="IPR013346">
    <property type="entry name" value="NrdE_NrdA_C"/>
</dbReference>